<evidence type="ECO:0000313" key="3">
    <source>
        <dbReference type="EMBL" id="PTG25669.1"/>
    </source>
</evidence>
<dbReference type="Proteomes" id="UP000242704">
    <property type="component" value="Unassembled WGS sequence"/>
</dbReference>
<feature type="transmembrane region" description="Helical" evidence="1">
    <location>
        <begin position="45"/>
        <end position="70"/>
    </location>
</feature>
<evidence type="ECO:0000313" key="4">
    <source>
        <dbReference type="EMBL" id="PTG68818.1"/>
    </source>
</evidence>
<protein>
    <recommendedName>
        <fullName evidence="8">Zinc ribbon domain-containing protein</fullName>
    </recommendedName>
</protein>
<reference evidence="5 6" key="1">
    <citation type="journal article" date="2016" name="Front. Microbiol.">
        <title>Comprehensive Phylogenetic Analysis of Bovine Non-aureus Staphylococci Species Based on Whole-Genome Sequencing.</title>
        <authorList>
            <person name="Naushad S."/>
            <person name="Barkema H.W."/>
            <person name="Luby C."/>
            <person name="Condas L.A."/>
            <person name="Nobrega D.B."/>
            <person name="Carson D.A."/>
            <person name="De Buck J."/>
        </authorList>
    </citation>
    <scope>NUCLEOTIDE SEQUENCE [LARGE SCALE GENOMIC DNA]</scope>
    <source>
        <strain evidence="3 6">SNUC 105</strain>
        <strain evidence="4 5">SNUC 1363</strain>
        <strain evidence="2 7">SNUC 505</strain>
    </source>
</reference>
<dbReference type="RefSeq" id="WP_037577127.1">
    <property type="nucleotide sequence ID" value="NZ_CP133244.1"/>
</dbReference>
<dbReference type="Proteomes" id="UP000242144">
    <property type="component" value="Unassembled WGS sequence"/>
</dbReference>
<dbReference type="EMBL" id="PZAO01000025">
    <property type="protein sequence ID" value="PTG68818.1"/>
    <property type="molecule type" value="Genomic_DNA"/>
</dbReference>
<organism evidence="2 7">
    <name type="scientific">Staphylococcus chromogenes</name>
    <name type="common">Staphylococcus hyicus subsp. chromogenes</name>
    <dbReference type="NCBI Taxonomy" id="46126"/>
    <lineage>
        <taxon>Bacteria</taxon>
        <taxon>Bacillati</taxon>
        <taxon>Bacillota</taxon>
        <taxon>Bacilli</taxon>
        <taxon>Bacillales</taxon>
        <taxon>Staphylococcaceae</taxon>
        <taxon>Staphylococcus</taxon>
    </lineage>
</organism>
<keyword evidence="1" id="KW-0812">Transmembrane</keyword>
<keyword evidence="1" id="KW-1133">Transmembrane helix</keyword>
<dbReference type="AlphaFoldDB" id="A0AAE5T0G1"/>
<evidence type="ECO:0000313" key="2">
    <source>
        <dbReference type="EMBL" id="PTG14591.1"/>
    </source>
</evidence>
<dbReference type="EMBL" id="PZBZ01000025">
    <property type="protein sequence ID" value="PTG14591.1"/>
    <property type="molecule type" value="Genomic_DNA"/>
</dbReference>
<evidence type="ECO:0000313" key="5">
    <source>
        <dbReference type="Proteomes" id="UP000242008"/>
    </source>
</evidence>
<keyword evidence="5" id="KW-1185">Reference proteome</keyword>
<evidence type="ECO:0000313" key="6">
    <source>
        <dbReference type="Proteomes" id="UP000242144"/>
    </source>
</evidence>
<dbReference type="Proteomes" id="UP000242008">
    <property type="component" value="Unassembled WGS sequence"/>
</dbReference>
<keyword evidence="1" id="KW-0472">Membrane</keyword>
<sequence>MVQCMHCHRPLDDADAYCRFCGAQQKMSRRQKQPQSAHRNVFKRIAFWMGIGISIAASAILLVMMARWMFISPTHADENKTQIHQVNTKIDVLSQNFSQGFMKRSQTGAYDGLHVGMSRQSAEKMLGRPTTHTEVSGEDVTVYGNVGIHYEDDAISDLFIIPHHVSKEAFLRVHGAPTIQNGNHWYYDDYANNEHTINVTIEGQHIKAIENIPQI</sequence>
<proteinExistence type="predicted"/>
<accession>A0AAE5T0G1</accession>
<evidence type="ECO:0000256" key="1">
    <source>
        <dbReference type="SAM" id="Phobius"/>
    </source>
</evidence>
<reference evidence="2" key="2">
    <citation type="submission" date="2018-03" db="EMBL/GenBank/DDBJ databases">
        <authorList>
            <person name="Naushad S."/>
        </authorList>
    </citation>
    <scope>NUCLEOTIDE SEQUENCE</scope>
    <source>
        <strain evidence="3">SNUC 105</strain>
        <strain evidence="4">SNUC 1363</strain>
        <strain evidence="2">SNUC 505</strain>
    </source>
</reference>
<gene>
    <name evidence="3" type="ORF">BU638_10445</name>
    <name evidence="2" type="ORF">BU653_05770</name>
    <name evidence="4" type="ORF">BU676_09585</name>
</gene>
<evidence type="ECO:0000313" key="7">
    <source>
        <dbReference type="Proteomes" id="UP000242704"/>
    </source>
</evidence>
<dbReference type="EMBL" id="PZCM01000018">
    <property type="protein sequence ID" value="PTG25669.1"/>
    <property type="molecule type" value="Genomic_DNA"/>
</dbReference>
<name>A0AAE5T0G1_STACR</name>
<evidence type="ECO:0008006" key="8">
    <source>
        <dbReference type="Google" id="ProtNLM"/>
    </source>
</evidence>
<comment type="caution">
    <text evidence="2">The sequence shown here is derived from an EMBL/GenBank/DDBJ whole genome shotgun (WGS) entry which is preliminary data.</text>
</comment>